<organism evidence="1 2">
    <name type="scientific">Eumeta variegata</name>
    <name type="common">Bagworm moth</name>
    <name type="synonym">Eumeta japonica</name>
    <dbReference type="NCBI Taxonomy" id="151549"/>
    <lineage>
        <taxon>Eukaryota</taxon>
        <taxon>Metazoa</taxon>
        <taxon>Ecdysozoa</taxon>
        <taxon>Arthropoda</taxon>
        <taxon>Hexapoda</taxon>
        <taxon>Insecta</taxon>
        <taxon>Pterygota</taxon>
        <taxon>Neoptera</taxon>
        <taxon>Endopterygota</taxon>
        <taxon>Lepidoptera</taxon>
        <taxon>Glossata</taxon>
        <taxon>Ditrysia</taxon>
        <taxon>Tineoidea</taxon>
        <taxon>Psychidae</taxon>
        <taxon>Oiketicinae</taxon>
        <taxon>Eumeta</taxon>
    </lineage>
</organism>
<sequence length="166" mass="18758">MHEVRACNDTPPAHTRFNVTIAAVPTTYTNENVDTQTMQVNHALVHARAASPAFAPLTNSYNEMAILMKTTKYGYFGAFKPQEYKDDPRRELQCKKCFLFTHATSACDAHEANQAKCEKFQKTVTAKRNNTKKTREINREAAECLNLLGWICLNTTQSLLSIIIMI</sequence>
<keyword evidence="2" id="KW-1185">Reference proteome</keyword>
<accession>A0A4C1UWE8</accession>
<evidence type="ECO:0000313" key="1">
    <source>
        <dbReference type="EMBL" id="GBP30765.1"/>
    </source>
</evidence>
<dbReference type="AlphaFoldDB" id="A0A4C1UWE8"/>
<reference evidence="1 2" key="1">
    <citation type="journal article" date="2019" name="Commun. Biol.">
        <title>The bagworm genome reveals a unique fibroin gene that provides high tensile strength.</title>
        <authorList>
            <person name="Kono N."/>
            <person name="Nakamura H."/>
            <person name="Ohtoshi R."/>
            <person name="Tomita M."/>
            <person name="Numata K."/>
            <person name="Arakawa K."/>
        </authorList>
    </citation>
    <scope>NUCLEOTIDE SEQUENCE [LARGE SCALE GENOMIC DNA]</scope>
</reference>
<dbReference type="Proteomes" id="UP000299102">
    <property type="component" value="Unassembled WGS sequence"/>
</dbReference>
<gene>
    <name evidence="1" type="ORF">EVAR_82507_1</name>
</gene>
<name>A0A4C1UWE8_EUMVA</name>
<comment type="caution">
    <text evidence="1">The sequence shown here is derived from an EMBL/GenBank/DDBJ whole genome shotgun (WGS) entry which is preliminary data.</text>
</comment>
<dbReference type="OrthoDB" id="7332488at2759"/>
<dbReference type="EMBL" id="BGZK01000237">
    <property type="protein sequence ID" value="GBP30765.1"/>
    <property type="molecule type" value="Genomic_DNA"/>
</dbReference>
<proteinExistence type="predicted"/>
<protein>
    <submittedName>
        <fullName evidence="1">Uncharacterized protein</fullName>
    </submittedName>
</protein>
<evidence type="ECO:0000313" key="2">
    <source>
        <dbReference type="Proteomes" id="UP000299102"/>
    </source>
</evidence>